<evidence type="ECO:0000313" key="4">
    <source>
        <dbReference type="Proteomes" id="UP000266305"/>
    </source>
</evidence>
<organism evidence="3 4">
    <name type="scientific">Cereibacter sphaeroides</name>
    <name type="common">Rhodobacter sphaeroides</name>
    <dbReference type="NCBI Taxonomy" id="1063"/>
    <lineage>
        <taxon>Bacteria</taxon>
        <taxon>Pseudomonadati</taxon>
        <taxon>Pseudomonadota</taxon>
        <taxon>Alphaproteobacteria</taxon>
        <taxon>Rhodobacterales</taxon>
        <taxon>Paracoccaceae</taxon>
        <taxon>Cereibacter</taxon>
    </lineage>
</organism>
<dbReference type="EMBL" id="QWGP01000020">
    <property type="protein sequence ID" value="RHZ92934.1"/>
    <property type="molecule type" value="Genomic_DNA"/>
</dbReference>
<evidence type="ECO:0000259" key="2">
    <source>
        <dbReference type="Pfam" id="PF08327"/>
    </source>
</evidence>
<comment type="similarity">
    <text evidence="1">Belongs to the AHA1 family.</text>
</comment>
<sequence>MADEIQIGPGSATRLEFRRHFAATPEQLWAALTSPALLPAWLFARGWPMTECSFEPHKGGLIRQVWTGPEGRTRGLTGRVILAEPPHRLIHSELYDEDWTGGETLVTLQLMPVEGGTELAMSVHYATPEARDAVAASAMAAEMEEAYRHLDLMLAA</sequence>
<gene>
    <name evidence="3" type="ORF">D1114_16045</name>
</gene>
<dbReference type="InterPro" id="IPR023393">
    <property type="entry name" value="START-like_dom_sf"/>
</dbReference>
<dbReference type="Gene3D" id="3.30.530.20">
    <property type="match status" value="1"/>
</dbReference>
<dbReference type="InterPro" id="IPR013538">
    <property type="entry name" value="ASHA1/2-like_C"/>
</dbReference>
<proteinExistence type="inferred from homology"/>
<dbReference type="SUPFAM" id="SSF55961">
    <property type="entry name" value="Bet v1-like"/>
    <property type="match status" value="1"/>
</dbReference>
<dbReference type="RefSeq" id="WP_119000748.1">
    <property type="nucleotide sequence ID" value="NZ_QWGP01000020.1"/>
</dbReference>
<reference evidence="3 4" key="1">
    <citation type="submission" date="2018-08" db="EMBL/GenBank/DDBJ databases">
        <title>Draft genome sequence of Rhodobacter sphaeroides FY.</title>
        <authorList>
            <person name="Rayyan A."/>
            <person name="Meyer T.E."/>
            <person name="Kyndt J.A."/>
        </authorList>
    </citation>
    <scope>NUCLEOTIDE SEQUENCE [LARGE SCALE GENOMIC DNA]</scope>
    <source>
        <strain evidence="3 4">FY</strain>
    </source>
</reference>
<evidence type="ECO:0000313" key="3">
    <source>
        <dbReference type="EMBL" id="RHZ92934.1"/>
    </source>
</evidence>
<feature type="domain" description="Activator of Hsp90 ATPase homologue 1/2-like C-terminal" evidence="2">
    <location>
        <begin position="23"/>
        <end position="154"/>
    </location>
</feature>
<protein>
    <submittedName>
        <fullName evidence="3">SRPBCC domain-containing protein</fullName>
    </submittedName>
</protein>
<dbReference type="Proteomes" id="UP000266305">
    <property type="component" value="Unassembled WGS sequence"/>
</dbReference>
<name>A0AAX1UI58_CERSP</name>
<dbReference type="Pfam" id="PF08327">
    <property type="entry name" value="AHSA1"/>
    <property type="match status" value="1"/>
</dbReference>
<comment type="caution">
    <text evidence="3">The sequence shown here is derived from an EMBL/GenBank/DDBJ whole genome shotgun (WGS) entry which is preliminary data.</text>
</comment>
<dbReference type="AlphaFoldDB" id="A0AAX1UI58"/>
<accession>A0AAX1UI58</accession>
<evidence type="ECO:0000256" key="1">
    <source>
        <dbReference type="ARBA" id="ARBA00006817"/>
    </source>
</evidence>
<dbReference type="CDD" id="cd07814">
    <property type="entry name" value="SRPBCC_CalC_Aha1-like"/>
    <property type="match status" value="1"/>
</dbReference>